<name>A0A2Z5QYX5_9MICC</name>
<sequence>MPFLPKILGKFYDFLQRKYFIKRWEKEYQLAPSAPEYEAGVEANTPFYP</sequence>
<reference evidence="1 2" key="1">
    <citation type="submission" date="2016-10" db="EMBL/GenBank/DDBJ databases">
        <title>Genome sequence of Rothia aeria strain JCM11412.</title>
        <authorList>
            <person name="Nambu T."/>
        </authorList>
    </citation>
    <scope>NUCLEOTIDE SEQUENCE [LARGE SCALE GENOMIC DNA]</scope>
    <source>
        <strain evidence="1 2">JCM 11412</strain>
    </source>
</reference>
<dbReference type="KEGG" id="raj:RA11412_1369"/>
<accession>A0A2Z5QYX5</accession>
<dbReference type="AlphaFoldDB" id="A0A2Z5QYX5"/>
<evidence type="ECO:0000313" key="1">
    <source>
        <dbReference type="EMBL" id="BAV87668.1"/>
    </source>
</evidence>
<dbReference type="Proteomes" id="UP000250241">
    <property type="component" value="Chromosome"/>
</dbReference>
<proteinExistence type="predicted"/>
<keyword evidence="2" id="KW-1185">Reference proteome</keyword>
<dbReference type="EMBL" id="AP017895">
    <property type="protein sequence ID" value="BAV87668.1"/>
    <property type="molecule type" value="Genomic_DNA"/>
</dbReference>
<evidence type="ECO:0000313" key="2">
    <source>
        <dbReference type="Proteomes" id="UP000250241"/>
    </source>
</evidence>
<organism evidence="1 2">
    <name type="scientific">Rothia aeria</name>
    <dbReference type="NCBI Taxonomy" id="172042"/>
    <lineage>
        <taxon>Bacteria</taxon>
        <taxon>Bacillati</taxon>
        <taxon>Actinomycetota</taxon>
        <taxon>Actinomycetes</taxon>
        <taxon>Micrococcales</taxon>
        <taxon>Micrococcaceae</taxon>
        <taxon>Rothia</taxon>
    </lineage>
</organism>
<protein>
    <submittedName>
        <fullName evidence="1">Uncharacterized protein</fullName>
    </submittedName>
</protein>
<gene>
    <name evidence="1" type="ORF">RA11412_1369</name>
</gene>